<accession>A0ABY7EX94</accession>
<sequence>MMCHLIRDYCTAKAFLADTKYYKITRASSEQLMKCSLDIKKELCNVFISLKQKLDIIYVLKKDKEVNEETGSCV</sequence>
<evidence type="ECO:0000313" key="2">
    <source>
        <dbReference type="EMBL" id="WAR13919.1"/>
    </source>
</evidence>
<evidence type="ECO:0000313" key="3">
    <source>
        <dbReference type="Proteomes" id="UP001164746"/>
    </source>
</evidence>
<evidence type="ECO:0000313" key="1">
    <source>
        <dbReference type="EMBL" id="WAR13892.1"/>
    </source>
</evidence>
<protein>
    <submittedName>
        <fullName evidence="1">Uncharacterized protein</fullName>
    </submittedName>
</protein>
<name>A0ABY7EX94_MYAAR</name>
<dbReference type="EMBL" id="CP111020">
    <property type="protein sequence ID" value="WAR13892.1"/>
    <property type="molecule type" value="Genomic_DNA"/>
</dbReference>
<keyword evidence="3" id="KW-1185">Reference proteome</keyword>
<gene>
    <name evidence="1" type="ORF">MAR_003997</name>
    <name evidence="2" type="ORF">MAR_004024</name>
</gene>
<dbReference type="EMBL" id="CP111020">
    <property type="protein sequence ID" value="WAR13919.1"/>
    <property type="molecule type" value="Genomic_DNA"/>
</dbReference>
<reference evidence="1" key="1">
    <citation type="submission" date="2022-11" db="EMBL/GenBank/DDBJ databases">
        <title>Centuries of genome instability and evolution in soft-shell clam transmissible cancer (bioRxiv).</title>
        <authorList>
            <person name="Hart S.F.M."/>
            <person name="Yonemitsu M.A."/>
            <person name="Giersch R.M."/>
            <person name="Beal B.F."/>
            <person name="Arriagada G."/>
            <person name="Davis B.W."/>
            <person name="Ostrander E.A."/>
            <person name="Goff S.P."/>
            <person name="Metzger M.J."/>
        </authorList>
    </citation>
    <scope>NUCLEOTIDE SEQUENCE</scope>
    <source>
        <strain evidence="1">MELC-2E11</strain>
        <tissue evidence="1">Siphon/mantle</tissue>
    </source>
</reference>
<dbReference type="Proteomes" id="UP001164746">
    <property type="component" value="Chromosome 9"/>
</dbReference>
<proteinExistence type="predicted"/>
<organism evidence="1 3">
    <name type="scientific">Mya arenaria</name>
    <name type="common">Soft-shell clam</name>
    <dbReference type="NCBI Taxonomy" id="6604"/>
    <lineage>
        <taxon>Eukaryota</taxon>
        <taxon>Metazoa</taxon>
        <taxon>Spiralia</taxon>
        <taxon>Lophotrochozoa</taxon>
        <taxon>Mollusca</taxon>
        <taxon>Bivalvia</taxon>
        <taxon>Autobranchia</taxon>
        <taxon>Heteroconchia</taxon>
        <taxon>Euheterodonta</taxon>
        <taxon>Imparidentia</taxon>
        <taxon>Neoheterodontei</taxon>
        <taxon>Myida</taxon>
        <taxon>Myoidea</taxon>
        <taxon>Myidae</taxon>
        <taxon>Mya</taxon>
    </lineage>
</organism>